<dbReference type="SMART" id="SM00849">
    <property type="entry name" value="Lactamase_B"/>
    <property type="match status" value="1"/>
</dbReference>
<dbReference type="PANTHER" id="PTHR23131">
    <property type="entry name" value="ENDORIBONUCLEASE LACTB2"/>
    <property type="match status" value="1"/>
</dbReference>
<sequence length="311" mass="34951">MRSYGKGVYITLLIFILCVFTAGCREKQDVKDQAAKASVNEEKVQATAEEVVVQPNEKGTAIIKNLKKEDGLTRINDNIVVNTDPTVVKVNSTLVYSGKEAVLIDTGADTNEAKRMKDFIQKNSLKLTNIIFTHYHFDHVSLQPEFAAKDTKLIRGENITDGQEIKVGDKTLRLIKTPGHDEDHDISVEIVDYNILVAGDIVLNCEIPIFNSAQLIPKLKSSLEIIKKKEYDAIIPGHGELIEPRKAVQRNLDYINNLERYIDKIIDKGKSEDEVSKISLEQCLKNSNELDPCSVQSHGGNVWKMYELKKK</sequence>
<reference evidence="2 3" key="1">
    <citation type="journal article" date="2024" name="Int. J. Syst. Evol. Microbiol.">
        <title>Clostridium omnivorum sp. nov., isolated from anoxic soil under the treatment of reductive soil disinfestation.</title>
        <authorList>
            <person name="Ueki A."/>
            <person name="Tonouchi A."/>
            <person name="Kaku N."/>
            <person name="Honma S."/>
            <person name="Ueki K."/>
        </authorList>
    </citation>
    <scope>NUCLEOTIDE SEQUENCE [LARGE SCALE GENOMIC DNA]</scope>
    <source>
        <strain evidence="2 3">E14</strain>
    </source>
</reference>
<dbReference type="Gene3D" id="3.60.15.10">
    <property type="entry name" value="Ribonuclease Z/Hydroxyacylglutathione hydrolase-like"/>
    <property type="match status" value="2"/>
</dbReference>
<organism evidence="2 3">
    <name type="scientific">Clostridium omnivorum</name>
    <dbReference type="NCBI Taxonomy" id="1604902"/>
    <lineage>
        <taxon>Bacteria</taxon>
        <taxon>Bacillati</taxon>
        <taxon>Bacillota</taxon>
        <taxon>Clostridia</taxon>
        <taxon>Eubacteriales</taxon>
        <taxon>Clostridiaceae</taxon>
        <taxon>Clostridium</taxon>
    </lineage>
</organism>
<evidence type="ECO:0000313" key="2">
    <source>
        <dbReference type="EMBL" id="GLC31957.1"/>
    </source>
</evidence>
<gene>
    <name evidence="2" type="ORF">bsdE14_33670</name>
</gene>
<dbReference type="InterPro" id="IPR001279">
    <property type="entry name" value="Metallo-B-lactamas"/>
</dbReference>
<name>A0ABQ5NA47_9CLOT</name>
<keyword evidence="3" id="KW-1185">Reference proteome</keyword>
<dbReference type="Proteomes" id="UP001208567">
    <property type="component" value="Unassembled WGS sequence"/>
</dbReference>
<dbReference type="Pfam" id="PF00753">
    <property type="entry name" value="Lactamase_B"/>
    <property type="match status" value="2"/>
</dbReference>
<dbReference type="PANTHER" id="PTHR23131:SF0">
    <property type="entry name" value="ENDORIBONUCLEASE LACTB2"/>
    <property type="match status" value="1"/>
</dbReference>
<feature type="domain" description="Metallo-beta-lactamase" evidence="1">
    <location>
        <begin position="89"/>
        <end position="238"/>
    </location>
</feature>
<dbReference type="PROSITE" id="PS51257">
    <property type="entry name" value="PROKAR_LIPOPROTEIN"/>
    <property type="match status" value="1"/>
</dbReference>
<dbReference type="SUPFAM" id="SSF56281">
    <property type="entry name" value="Metallo-hydrolase/oxidoreductase"/>
    <property type="match status" value="1"/>
</dbReference>
<accession>A0ABQ5NA47</accession>
<proteinExistence type="predicted"/>
<evidence type="ECO:0000259" key="1">
    <source>
        <dbReference type="SMART" id="SM00849"/>
    </source>
</evidence>
<dbReference type="InterPro" id="IPR036866">
    <property type="entry name" value="RibonucZ/Hydroxyglut_hydro"/>
</dbReference>
<protein>
    <recommendedName>
        <fullName evidence="1">Metallo-beta-lactamase domain-containing protein</fullName>
    </recommendedName>
</protein>
<dbReference type="EMBL" id="BRXR01000001">
    <property type="protein sequence ID" value="GLC31957.1"/>
    <property type="molecule type" value="Genomic_DNA"/>
</dbReference>
<dbReference type="RefSeq" id="WP_264851271.1">
    <property type="nucleotide sequence ID" value="NZ_BRXR01000001.1"/>
</dbReference>
<dbReference type="InterPro" id="IPR050662">
    <property type="entry name" value="Sec-metab_biosynth-thioest"/>
</dbReference>
<dbReference type="CDD" id="cd06262">
    <property type="entry name" value="metallo-hydrolase-like_MBL-fold"/>
    <property type="match status" value="1"/>
</dbReference>
<evidence type="ECO:0000313" key="3">
    <source>
        <dbReference type="Proteomes" id="UP001208567"/>
    </source>
</evidence>
<comment type="caution">
    <text evidence="2">The sequence shown here is derived from an EMBL/GenBank/DDBJ whole genome shotgun (WGS) entry which is preliminary data.</text>
</comment>